<dbReference type="Gene3D" id="2.30.230.10">
    <property type="entry name" value="Lipovitellin, beta-sheet shell regions, chain A"/>
    <property type="match status" value="1"/>
</dbReference>
<dbReference type="PANTHER" id="PTHR23345:SF15">
    <property type="entry name" value="VITELLOGENIN 1-RELATED"/>
    <property type="match status" value="1"/>
</dbReference>
<dbReference type="SMART" id="SM00638">
    <property type="entry name" value="LPD_N"/>
    <property type="match status" value="1"/>
</dbReference>
<dbReference type="InterPro" id="IPR015819">
    <property type="entry name" value="Lipid_transp_b-sht_shell"/>
</dbReference>
<dbReference type="PROSITE" id="PS51211">
    <property type="entry name" value="VITELLOGENIN"/>
    <property type="match status" value="1"/>
</dbReference>
<dbReference type="EMBL" id="KR697567">
    <property type="protein sequence ID" value="ALC78840.1"/>
    <property type="molecule type" value="mRNA"/>
</dbReference>
<evidence type="ECO:0000259" key="9">
    <source>
        <dbReference type="PROSITE" id="PS51233"/>
    </source>
</evidence>
<keyword evidence="3" id="KW-1015">Disulfide bond</keyword>
<dbReference type="GO" id="GO:0045735">
    <property type="term" value="F:nutrient reservoir activity"/>
    <property type="evidence" value="ECO:0007669"/>
    <property type="project" value="UniProtKB-KW"/>
</dbReference>
<evidence type="ECO:0000256" key="2">
    <source>
        <dbReference type="ARBA" id="ARBA00022761"/>
    </source>
</evidence>
<evidence type="ECO:0000256" key="4">
    <source>
        <dbReference type="ARBA" id="ARBA00023180"/>
    </source>
</evidence>
<keyword evidence="2" id="KW-0758">Storage protein</keyword>
<dbReference type="GO" id="GO:0005319">
    <property type="term" value="F:lipid transporter activity"/>
    <property type="evidence" value="ECO:0007669"/>
    <property type="project" value="InterPro"/>
</dbReference>
<feature type="domain" description="VWFD" evidence="9">
    <location>
        <begin position="1484"/>
        <end position="1675"/>
    </location>
</feature>
<feature type="coiled-coil region" evidence="6">
    <location>
        <begin position="1679"/>
        <end position="1717"/>
    </location>
</feature>
<evidence type="ECO:0000256" key="5">
    <source>
        <dbReference type="PROSITE-ProRule" id="PRU00557"/>
    </source>
</evidence>
<organism evidence="10">
    <name type="scientific">Dermanyssus gallinae</name>
    <dbReference type="NCBI Taxonomy" id="34641"/>
    <lineage>
        <taxon>Eukaryota</taxon>
        <taxon>Metazoa</taxon>
        <taxon>Ecdysozoa</taxon>
        <taxon>Arthropoda</taxon>
        <taxon>Chelicerata</taxon>
        <taxon>Arachnida</taxon>
        <taxon>Acari</taxon>
        <taxon>Parasitiformes</taxon>
        <taxon>Mesostigmata</taxon>
        <taxon>Gamasina</taxon>
        <taxon>Dermanyssoidea</taxon>
        <taxon>Dermanyssidae</taxon>
        <taxon>Dermanyssus</taxon>
    </lineage>
</organism>
<feature type="domain" description="Vitellogenin" evidence="8">
    <location>
        <begin position="24"/>
        <end position="798"/>
    </location>
</feature>
<dbReference type="InterPro" id="IPR001747">
    <property type="entry name" value="Vitellogenin_N"/>
</dbReference>
<protein>
    <submittedName>
        <fullName evidence="10">Vitellogenin-1</fullName>
    </submittedName>
</protein>
<feature type="signal peptide" evidence="7">
    <location>
        <begin position="1"/>
        <end position="16"/>
    </location>
</feature>
<evidence type="ECO:0000259" key="8">
    <source>
        <dbReference type="PROSITE" id="PS51211"/>
    </source>
</evidence>
<dbReference type="SMART" id="SM00216">
    <property type="entry name" value="VWD"/>
    <property type="match status" value="1"/>
</dbReference>
<dbReference type="InterPro" id="IPR050733">
    <property type="entry name" value="Vitellogenin/Apolipophorin"/>
</dbReference>
<dbReference type="InterPro" id="IPR011030">
    <property type="entry name" value="Lipovitellin_superhlx_dom"/>
</dbReference>
<evidence type="ECO:0000256" key="6">
    <source>
        <dbReference type="SAM" id="Coils"/>
    </source>
</evidence>
<dbReference type="Pfam" id="PF00094">
    <property type="entry name" value="VWD"/>
    <property type="match status" value="1"/>
</dbReference>
<dbReference type="PROSITE" id="PS51233">
    <property type="entry name" value="VWFD"/>
    <property type="match status" value="1"/>
</dbReference>
<dbReference type="Gene3D" id="1.25.10.20">
    <property type="entry name" value="Vitellinogen, superhelical"/>
    <property type="match status" value="1"/>
</dbReference>
<evidence type="ECO:0000313" key="10">
    <source>
        <dbReference type="EMBL" id="ALC78840.1"/>
    </source>
</evidence>
<dbReference type="InterPro" id="IPR015816">
    <property type="entry name" value="Vitellinogen_b-sht_N"/>
</dbReference>
<name>A0A0M4FBG8_9ACAR</name>
<accession>A0A0M4FBG8</accession>
<dbReference type="Pfam" id="PF09172">
    <property type="entry name" value="Vit_open_b-sht"/>
    <property type="match status" value="1"/>
</dbReference>
<dbReference type="InterPro" id="IPR001846">
    <property type="entry name" value="VWF_type-D"/>
</dbReference>
<keyword evidence="4" id="KW-0325">Glycoprotein</keyword>
<evidence type="ECO:0000256" key="3">
    <source>
        <dbReference type="ARBA" id="ARBA00023157"/>
    </source>
</evidence>
<dbReference type="InterPro" id="IPR015255">
    <property type="entry name" value="Vitellinogen_open_b-sht"/>
</dbReference>
<dbReference type="SUPFAM" id="SSF48431">
    <property type="entry name" value="Lipovitellin-phosvitin complex, superhelical domain"/>
    <property type="match status" value="1"/>
</dbReference>
<sequence>MRFFVLPLLLAAAASAEVFHFVGQHGQGSTVYGVRGAVTVGAHQLTAEKTALEYNGTLAVEQIREGEFLTKFTHFTVGKYNKLQRSVQDETFDDLTPEEQRVVKTLREPAVYEPHMQRPVRFFVKEGQIVRMEAEKEHPQWSLNIFRSVLTLFQNQVSKPATLAVPHVEYKYEDGITGNCKVQYEVFSLPEDVTVQGVFNLTKTKNYKDCLGRPVYLHLKDTQRGCAGVCDNHRPENFLAGYEEEITDYELKPTPGCPVNQQRKDTLVTVQTVTKYNVSNGYLDEVRSEHTDIYRLYGGKLHVFTTLQLRLYGVAGPKIEEPKTVEIYKTLQLRLPHEEDELDIPVYALLREHTTQQQYGQHFQKYFEAVVQELLQLKDTQKQGQPEKQHYHSTAYLVELVQAVSSMTEKELKSIIPTIVHQAQPKQLTEEEHVRRQLWVELLGKAGSKSAVKIIVELVKGKLLTPTEIRRVLQDVAAFQSYPDTEMVEQILALCVKEQGLTATGKATACVAAGKVLSKACNSKVYQLAQKHEQHKKTINGKYQSIVQMQEQKYTPETEPEAEEYRVTFGHLPVDPKLVCTPEKLQKYVSDLSHALHQATDFKHVVAYINGLAHVQKPEVLPELLGYVNGTASNLVHIHEQGEDIKEAVEFARHVAIVSLQHVAVKYPKEVNPIVRVVFENTTEKVQTRILAFDVWMDTQPAQWEVEKVMQIANKDSSLELTHYVYTALKTAMKAEEPCYQLLAQRVRAAWTQLRPFDLGSEFSHLRSKFYYDTVENYGIRGVWKVIASNTTILPFYTEAKVNQVRGPYKTTLFGAKLLVKGGDKVLEELVGKDGLLERIAYALVGQIKTGPRQQNTEQLLKDIAQGMGLKREKDETPKAVLFWKLFSGDAVIPLDSHYINELKQELLQTVTKFGKDGVTGHIVRVLVPTKAFHVEPSTIGLPIVHSTIHPVVLSVRYENIKIHYGNQESRVAPKTLEISGTVQPTILSFRQSRVFVSDKVGQKNPTVKTTDIKEFNVRLAFRVVYEHTPKRFRVHVKPVFDRVFHSGHCTELKLESAVLLKEELAAKTVEYDKCIKSLYQPIRRNHQIAGEWSGMMLRLTGESHQPWSGLPMFAPSVVSSEGILGAIINRLSNKGMKHHTVSLYLETNNQQPITEWVATIDVDSNVERLAKVPLSQQITKVQKLKVQYANRAQPLYPELEPLVRKVESLLEKFETLDETTVEKLMLVKIEGLYQGQPKSTLKIAMKKIYNLEKTEQQYALAAMHQESHKGLELSTNVSYPKIGSPFRYDPTFYAEDERMNGTLIVKLQSPQEQVFHVKFQATKSEEQLKETEYEWFEVRCLAEQKAGKIMTDACRKAVLKDNSLDQLKIAVTVPRNVHPKIQTLAYKTLDLMKYMWYPKMQTEVAGLKQREVLQALQHTEREVRISVNATRESLWHLLYDVRVEMPFENVTFSKVNIPGVRPAHMQLTTKEQLEHVYYRGQKDNVCVLGDKSVRTYDNVTFGLDVKTGCEYVLTRDTSSGTPDFTVTFQVVKPDTFAKKIRVQLENTLVELEPFTTTDRYITVVVNGTQYQITFEKPVVFEYAAGKRVFLNVVDTSNVHHAPVITLYTEPKEVRVFFDGHSAKVFVVNKYKGNTKGVCGNNDNEQAHEFIGPNGKEYQHANEFIASYGIGQACKVPAENTREKLMETLKKEVEQIRRQELIKKEKLRKEMQELERARNPQWMEQQEEQFWGEPLSTVSNEEWTTDSVEEQQLQRQVLKTAMSIENGHICFSARPIATCKQGYKNHGVLRTERVESICLEKNEEAAIQAVQEIRAGQVVNIKSLEPYQKGRLFTMHKVPRCERHD</sequence>
<feature type="chain" id="PRO_5005794348" evidence="7">
    <location>
        <begin position="17"/>
        <end position="1845"/>
    </location>
</feature>
<keyword evidence="1 7" id="KW-0732">Signal</keyword>
<dbReference type="Pfam" id="PF01347">
    <property type="entry name" value="Vitellogenin_N"/>
    <property type="match status" value="1"/>
</dbReference>
<dbReference type="SMART" id="SM01169">
    <property type="entry name" value="DUF1943"/>
    <property type="match status" value="1"/>
</dbReference>
<keyword evidence="6" id="KW-0175">Coiled coil</keyword>
<evidence type="ECO:0000256" key="1">
    <source>
        <dbReference type="ARBA" id="ARBA00022729"/>
    </source>
</evidence>
<evidence type="ECO:0000256" key="7">
    <source>
        <dbReference type="SAM" id="SignalP"/>
    </source>
</evidence>
<dbReference type="SUPFAM" id="SSF56968">
    <property type="entry name" value="Lipovitellin-phosvitin complex, beta-sheet shell regions"/>
    <property type="match status" value="2"/>
</dbReference>
<dbReference type="PANTHER" id="PTHR23345">
    <property type="entry name" value="VITELLOGENIN-RELATED"/>
    <property type="match status" value="1"/>
</dbReference>
<comment type="caution">
    <text evidence="5">Lacks conserved residue(s) required for the propagation of feature annotation.</text>
</comment>
<proteinExistence type="evidence at transcript level"/>
<reference evidence="10" key="1">
    <citation type="journal article" date="2015" name="Int. J. Parasitol.">
        <title>Identification and evaluation of vaccine candidate antigens from the poultry red mite (Dermanyssus gallinae).</title>
        <authorList>
            <person name="Bartley K."/>
            <person name="Wright H.W."/>
            <person name="Huntley J.F."/>
            <person name="Manson E.D."/>
            <person name="Inglis N.F."/>
            <person name="McLean K."/>
            <person name="Nath M."/>
            <person name="Bartley Y."/>
            <person name="Nisbet A.J."/>
        </authorList>
    </citation>
    <scope>NUCLEOTIDE SEQUENCE</scope>
</reference>